<sequence length="702" mass="79400">MLTCQITATKMVFEWPCASALKGTRTQTITRPKFLTLRHVEILVDCARSLCERLSESSYGNILEALRVMLHNKKLKVWPKHDEASAWQNLIITHFETVLHMTDVTYETRITYWECISRFYKELKQIGVIPTRVTLPSTRLSNTTLKNESKIPPFKFQSKAIASATTIGEILPKKFLIERDLSQADDVYLSNFKSGLEKTCNEISTALTNYWDEMLEAHTIGRDIIAKIPVVELEDSIASRNYCNAGKHVCDIHNPLAFNWFLAVCKHHIDTGLIKEINGNQIRKTDFGRSLKSKRIRALYKQAKEICPQNYIKASSANEYLNRLMGYLSIVDCHAASAILVMNNPVFTPEGISLADLYMKNNDSYLLVDTELDRVRFSISKPRAQSRKHSYLNQTSRRIIATVIEATGKLREQLKLSGRPDWRRLFIYISAKSINTSPNNKSLSNPKNSLLERISRDIDVQSGKLKFSLGTIRASQGILAFLRSGSLALTSMILGNTPAVVETNYIPAWLVKRFANRTLRILQQKILVVANEGTPWMLDASDFESESDLHEFIYKILNEAAGIDPFSRIAKKRLSKYQKDATQGETYQRPTQPGDLNLGVSSHTLAALYAYEQKALTLSPNKQYIINPVTGLSPRSLASVAELFRRAAEIDIDSATEVDFRIASRFVGDSFYELKEAHKEAISLMPKYLSCFVEIGTKSGKL</sequence>
<evidence type="ECO:0008006" key="5">
    <source>
        <dbReference type="Google" id="ProtNLM"/>
    </source>
</evidence>
<name>A0A1H0JC42_PSERE</name>
<dbReference type="EMBL" id="MSTQ01000013">
    <property type="protein sequence ID" value="OLU00957.1"/>
    <property type="molecule type" value="Genomic_DNA"/>
</dbReference>
<reference evidence="1" key="3">
    <citation type="submission" date="2017-01" db="EMBL/GenBank/DDBJ databases">
        <authorList>
            <person name="Mah S.A."/>
            <person name="Swanson W.J."/>
            <person name="Moy G.W."/>
            <person name="Vacquier V.D."/>
        </authorList>
    </citation>
    <scope>NUCLEOTIDE SEQUENCE [LARGE SCALE GENOMIC DNA]</scope>
    <source>
        <strain evidence="1">MT1</strain>
    </source>
</reference>
<protein>
    <recommendedName>
        <fullName evidence="5">Integrase</fullName>
    </recommendedName>
</protein>
<dbReference type="Proteomes" id="UP000198549">
    <property type="component" value="Chromosome I"/>
</dbReference>
<reference evidence="2 4" key="1">
    <citation type="submission" date="2016-10" db="EMBL/GenBank/DDBJ databases">
        <authorList>
            <person name="de Groot N.N."/>
        </authorList>
    </citation>
    <scope>NUCLEOTIDE SEQUENCE [LARGE SCALE GENOMIC DNA]</scope>
    <source>
        <strain evidence="2 4">BS3776</strain>
    </source>
</reference>
<dbReference type="AlphaFoldDB" id="A0A1H0JC42"/>
<organism evidence="2 4">
    <name type="scientific">Pseudomonas reinekei</name>
    <dbReference type="NCBI Taxonomy" id="395598"/>
    <lineage>
        <taxon>Bacteria</taxon>
        <taxon>Pseudomonadati</taxon>
        <taxon>Pseudomonadota</taxon>
        <taxon>Gammaproteobacteria</taxon>
        <taxon>Pseudomonadales</taxon>
        <taxon>Pseudomonadaceae</taxon>
        <taxon>Pseudomonas</taxon>
    </lineage>
</organism>
<evidence type="ECO:0000313" key="4">
    <source>
        <dbReference type="Proteomes" id="UP000198549"/>
    </source>
</evidence>
<gene>
    <name evidence="1" type="ORF">BVK86_20285</name>
    <name evidence="2" type="ORF">SAMN04490202_0810</name>
</gene>
<evidence type="ECO:0000313" key="1">
    <source>
        <dbReference type="EMBL" id="OLU00957.1"/>
    </source>
</evidence>
<evidence type="ECO:0000313" key="2">
    <source>
        <dbReference type="EMBL" id="SDO41365.1"/>
    </source>
</evidence>
<keyword evidence="3" id="KW-1185">Reference proteome</keyword>
<evidence type="ECO:0000313" key="3">
    <source>
        <dbReference type="Proteomes" id="UP000186756"/>
    </source>
</evidence>
<dbReference type="Proteomes" id="UP000186756">
    <property type="component" value="Unassembled WGS sequence"/>
</dbReference>
<reference evidence="3" key="2">
    <citation type="submission" date="2017-01" db="EMBL/GenBank/DDBJ databases">
        <authorList>
            <person name="Poblete-Castro I."/>
        </authorList>
    </citation>
    <scope>NUCLEOTIDE SEQUENCE [LARGE SCALE GENOMIC DNA]</scope>
    <source>
        <strain evidence="3">DSM 18361 / CCUG 53116 / MT1</strain>
    </source>
</reference>
<proteinExistence type="predicted"/>
<accession>A0A1H0JC42</accession>
<dbReference type="EMBL" id="LT629709">
    <property type="protein sequence ID" value="SDO41365.1"/>
    <property type="molecule type" value="Genomic_DNA"/>
</dbReference>